<dbReference type="Gene3D" id="3.40.50.360">
    <property type="match status" value="1"/>
</dbReference>
<proteinExistence type="predicted"/>
<name>A0A173XDE1_9FIRM</name>
<evidence type="ECO:0000259" key="1">
    <source>
        <dbReference type="Pfam" id="PF12724"/>
    </source>
</evidence>
<organism evidence="2 3">
    <name type="scientific">Dorea longicatena</name>
    <dbReference type="NCBI Taxonomy" id="88431"/>
    <lineage>
        <taxon>Bacteria</taxon>
        <taxon>Bacillati</taxon>
        <taxon>Bacillota</taxon>
        <taxon>Clostridia</taxon>
        <taxon>Lachnospirales</taxon>
        <taxon>Lachnospiraceae</taxon>
        <taxon>Dorea</taxon>
    </lineage>
</organism>
<protein>
    <submittedName>
        <fullName evidence="2">Flavodoxin</fullName>
    </submittedName>
</protein>
<dbReference type="AlphaFoldDB" id="A0A173XDE1"/>
<reference evidence="2 3" key="1">
    <citation type="submission" date="2015-09" db="EMBL/GenBank/DDBJ databases">
        <authorList>
            <consortium name="Pathogen Informatics"/>
        </authorList>
    </citation>
    <scope>NUCLEOTIDE SEQUENCE [LARGE SCALE GENOMIC DNA]</scope>
    <source>
        <strain evidence="2 3">2789STDY5608866</strain>
    </source>
</reference>
<dbReference type="GO" id="GO:0010181">
    <property type="term" value="F:FMN binding"/>
    <property type="evidence" value="ECO:0007669"/>
    <property type="project" value="TreeGrafter"/>
</dbReference>
<dbReference type="InterPro" id="IPR052200">
    <property type="entry name" value="Protoporphyrinogen_IX_DH"/>
</dbReference>
<dbReference type="EMBL" id="CYYY01000002">
    <property type="protein sequence ID" value="CUN49799.1"/>
    <property type="molecule type" value="Genomic_DNA"/>
</dbReference>
<dbReference type="Proteomes" id="UP000095439">
    <property type="component" value="Unassembled WGS sequence"/>
</dbReference>
<dbReference type="GO" id="GO:0070819">
    <property type="term" value="F:menaquinone-dependent protoporphyrinogen oxidase activity"/>
    <property type="evidence" value="ECO:0007669"/>
    <property type="project" value="TreeGrafter"/>
</dbReference>
<sequence>MRTAIVYASVHHGNTEKLVKRIAEECQVDLIDAVKQPDADLSSYDMIGFASGIYFSKFHQSILEFAEKNLPDDKKIFLICTYGGSANYKTIEQILDKRHASVVGKFGCKGYDTFGPFKLVGGIAKDHPNEEDMKNAADFVKGLH</sequence>
<evidence type="ECO:0000313" key="2">
    <source>
        <dbReference type="EMBL" id="CUN49799.1"/>
    </source>
</evidence>
<dbReference type="PANTHER" id="PTHR38030">
    <property type="entry name" value="PROTOPORPHYRINOGEN IX DEHYDROGENASE [MENAQUINONE]"/>
    <property type="match status" value="1"/>
</dbReference>
<dbReference type="GeneID" id="97189097"/>
<dbReference type="SUPFAM" id="SSF52218">
    <property type="entry name" value="Flavoproteins"/>
    <property type="match status" value="1"/>
</dbReference>
<dbReference type="Pfam" id="PF12724">
    <property type="entry name" value="Flavodoxin_5"/>
    <property type="match status" value="1"/>
</dbReference>
<gene>
    <name evidence="2" type="ORF">ERS852423_00624</name>
</gene>
<accession>A0A173XDE1</accession>
<dbReference type="InterPro" id="IPR029039">
    <property type="entry name" value="Flavoprotein-like_sf"/>
</dbReference>
<dbReference type="InterPro" id="IPR026816">
    <property type="entry name" value="Flavodoxin_dom"/>
</dbReference>
<dbReference type="PANTHER" id="PTHR38030:SF2">
    <property type="entry name" value="PROTOPORPHYRINOGEN IX DEHYDROGENASE [QUINONE]"/>
    <property type="match status" value="1"/>
</dbReference>
<dbReference type="RefSeq" id="WP_024720755.1">
    <property type="nucleotide sequence ID" value="NZ_CABIWY010000002.1"/>
</dbReference>
<dbReference type="GO" id="GO:0006783">
    <property type="term" value="P:heme biosynthetic process"/>
    <property type="evidence" value="ECO:0007669"/>
    <property type="project" value="TreeGrafter"/>
</dbReference>
<evidence type="ECO:0000313" key="3">
    <source>
        <dbReference type="Proteomes" id="UP000095439"/>
    </source>
</evidence>
<feature type="domain" description="Flavodoxin" evidence="1">
    <location>
        <begin position="5"/>
        <end position="98"/>
    </location>
</feature>